<dbReference type="PANTHER" id="PTHR12358">
    <property type="entry name" value="SPHINGOSINE KINASE"/>
    <property type="match status" value="1"/>
</dbReference>
<organism evidence="2 3">
    <name type="scientific">Ancylostoma ceylanicum</name>
    <dbReference type="NCBI Taxonomy" id="53326"/>
    <lineage>
        <taxon>Eukaryota</taxon>
        <taxon>Metazoa</taxon>
        <taxon>Ecdysozoa</taxon>
        <taxon>Nematoda</taxon>
        <taxon>Chromadorea</taxon>
        <taxon>Rhabditida</taxon>
        <taxon>Rhabditina</taxon>
        <taxon>Rhabditomorpha</taxon>
        <taxon>Strongyloidea</taxon>
        <taxon>Ancylostomatidae</taxon>
        <taxon>Ancylostomatinae</taxon>
        <taxon>Ancylostoma</taxon>
    </lineage>
</organism>
<dbReference type="Pfam" id="PF00781">
    <property type="entry name" value="DAGK_cat"/>
    <property type="match status" value="1"/>
</dbReference>
<protein>
    <recommendedName>
        <fullName evidence="1">DAGKc domain-containing protein</fullName>
    </recommendedName>
</protein>
<reference evidence="2" key="1">
    <citation type="submission" date="2014-02" db="EMBL/GenBank/DDBJ databases">
        <title>The genome and transcriptome of the zoonotic hookworm Ancylostoma ceylanicum reveal infection-specific gene families.</title>
        <authorList>
            <person name="Schwarz E.M."/>
            <person name="Hu Y."/>
            <person name="Antoshechkin I."/>
            <person name="Miller M.M."/>
            <person name="Sternberg P.W."/>
            <person name="Aroian R.V."/>
        </authorList>
    </citation>
    <scope>NUCLEOTIDE SEQUENCE</scope>
    <source>
        <strain evidence="2">HY135</strain>
    </source>
</reference>
<dbReference type="EMBL" id="JARK01001698">
    <property type="protein sequence ID" value="EYB82333.1"/>
    <property type="molecule type" value="Genomic_DNA"/>
</dbReference>
<dbReference type="InterPro" id="IPR001206">
    <property type="entry name" value="Diacylglycerol_kinase_cat_dom"/>
</dbReference>
<dbReference type="InterPro" id="IPR050187">
    <property type="entry name" value="Lipid_Phosphate_FormReg"/>
</dbReference>
<dbReference type="Proteomes" id="UP000024635">
    <property type="component" value="Unassembled WGS sequence"/>
</dbReference>
<gene>
    <name evidence="2" type="primary">Acey_s0362.g3512</name>
    <name evidence="2" type="ORF">Y032_0362g3512</name>
</gene>
<accession>A0A016RVG8</accession>
<dbReference type="AlphaFoldDB" id="A0A016RVG8"/>
<feature type="domain" description="DAGKc" evidence="1">
    <location>
        <begin position="73"/>
        <end position="193"/>
    </location>
</feature>
<dbReference type="SUPFAM" id="SSF111331">
    <property type="entry name" value="NAD kinase/diacylglycerol kinase-like"/>
    <property type="match status" value="1"/>
</dbReference>
<dbReference type="Gene3D" id="3.40.50.10330">
    <property type="entry name" value="Probable inorganic polyphosphate/atp-NAD kinase, domain 1"/>
    <property type="match status" value="1"/>
</dbReference>
<dbReference type="OrthoDB" id="530923at2759"/>
<dbReference type="PANTHER" id="PTHR12358:SF111">
    <property type="entry name" value="CERAMIDE KINASE, ISOFORM A"/>
    <property type="match status" value="1"/>
</dbReference>
<dbReference type="GO" id="GO:0001729">
    <property type="term" value="F:ceramide kinase activity"/>
    <property type="evidence" value="ECO:0007669"/>
    <property type="project" value="TreeGrafter"/>
</dbReference>
<evidence type="ECO:0000259" key="1">
    <source>
        <dbReference type="PROSITE" id="PS50146"/>
    </source>
</evidence>
<evidence type="ECO:0000313" key="2">
    <source>
        <dbReference type="EMBL" id="EYB82333.1"/>
    </source>
</evidence>
<dbReference type="PROSITE" id="PS50146">
    <property type="entry name" value="DAGK"/>
    <property type="match status" value="1"/>
</dbReference>
<reference evidence="3" key="2">
    <citation type="journal article" date="2015" name="Nat. Genet.">
        <title>The genome and transcriptome of the zoonotic hookworm Ancylostoma ceylanicum identify infection-specific gene families.</title>
        <authorList>
            <person name="Schwarz E.M."/>
            <person name="Hu Y."/>
            <person name="Antoshechkin I."/>
            <person name="Miller M.M."/>
            <person name="Sternberg P.W."/>
            <person name="Aroian R.V."/>
        </authorList>
    </citation>
    <scope>NUCLEOTIDE SEQUENCE</scope>
    <source>
        <strain evidence="3">HY135</strain>
    </source>
</reference>
<name>A0A016RVG8_9BILA</name>
<evidence type="ECO:0000313" key="3">
    <source>
        <dbReference type="Proteomes" id="UP000024635"/>
    </source>
</evidence>
<dbReference type="GO" id="GO:0016020">
    <property type="term" value="C:membrane"/>
    <property type="evidence" value="ECO:0007669"/>
    <property type="project" value="GOC"/>
</dbReference>
<keyword evidence="3" id="KW-1185">Reference proteome</keyword>
<comment type="caution">
    <text evidence="2">The sequence shown here is derived from an EMBL/GenBank/DDBJ whole genome shotgun (WGS) entry which is preliminary data.</text>
</comment>
<dbReference type="GO" id="GO:0006672">
    <property type="term" value="P:ceramide metabolic process"/>
    <property type="evidence" value="ECO:0007669"/>
    <property type="project" value="TreeGrafter"/>
</dbReference>
<sequence length="266" mass="29237">MVVLIVSCLSGSRGLAKYDETFGRVVYRKNAGTTFRPLKKTEQEQNQDPLVYINLTHERVSPLQVETFFKLTPGLKFEVILTQRANHARDYILEMSAEQWQSIDGLVSVGGDGLFNELLSGALLRTQLEAGTNIDDPDSDQLQTPHIRFGIIGAGSANSIVSTVHETADYATAAVHIAIGGHHFLIVCKNFEPYTGCIYTSRGVTHPVQPSQTTSIPMVECVTPGKDAQLSSRIGQFSQPTNHRVRFVPFIPDITLHTLIPIHVAA</sequence>
<dbReference type="InterPro" id="IPR017438">
    <property type="entry name" value="ATP-NAD_kinase_N"/>
</dbReference>
<dbReference type="STRING" id="53326.A0A016RVG8"/>
<dbReference type="EMBL" id="JARK01001698">
    <property type="protein sequence ID" value="EYB82334.1"/>
    <property type="molecule type" value="Genomic_DNA"/>
</dbReference>
<proteinExistence type="predicted"/>
<dbReference type="InterPro" id="IPR016064">
    <property type="entry name" value="NAD/diacylglycerol_kinase_sf"/>
</dbReference>